<organism evidence="3 4">
    <name type="scientific">Luteimicrobium album</name>
    <dbReference type="NCBI Taxonomy" id="1054550"/>
    <lineage>
        <taxon>Bacteria</taxon>
        <taxon>Bacillati</taxon>
        <taxon>Actinomycetota</taxon>
        <taxon>Actinomycetes</taxon>
        <taxon>Micrococcales</taxon>
        <taxon>Luteimicrobium</taxon>
    </lineage>
</organism>
<dbReference type="EMBL" id="BSUK01000001">
    <property type="protein sequence ID" value="GMA22954.1"/>
    <property type="molecule type" value="Genomic_DNA"/>
</dbReference>
<feature type="compositionally biased region" description="Low complexity" evidence="1">
    <location>
        <begin position="98"/>
        <end position="107"/>
    </location>
</feature>
<dbReference type="Proteomes" id="UP001157091">
    <property type="component" value="Unassembled WGS sequence"/>
</dbReference>
<feature type="compositionally biased region" description="Low complexity" evidence="1">
    <location>
        <begin position="19"/>
        <end position="41"/>
    </location>
</feature>
<feature type="domain" description="RAMA" evidence="2">
    <location>
        <begin position="167"/>
        <end position="240"/>
    </location>
</feature>
<accession>A0ABQ6HZK9</accession>
<feature type="compositionally biased region" description="Low complexity" evidence="1">
    <location>
        <begin position="52"/>
        <end position="71"/>
    </location>
</feature>
<feature type="region of interest" description="Disordered" evidence="1">
    <location>
        <begin position="1"/>
        <end position="149"/>
    </location>
</feature>
<comment type="caution">
    <text evidence="3">The sequence shown here is derived from an EMBL/GenBank/DDBJ whole genome shotgun (WGS) entry which is preliminary data.</text>
</comment>
<dbReference type="Pfam" id="PF18755">
    <property type="entry name" value="RAMA"/>
    <property type="match status" value="1"/>
</dbReference>
<dbReference type="InterPro" id="IPR040843">
    <property type="entry name" value="RAMA"/>
</dbReference>
<reference evidence="4" key="1">
    <citation type="journal article" date="2019" name="Int. J. Syst. Evol. Microbiol.">
        <title>The Global Catalogue of Microorganisms (GCM) 10K type strain sequencing project: providing services to taxonomists for standard genome sequencing and annotation.</title>
        <authorList>
            <consortium name="The Broad Institute Genomics Platform"/>
            <consortium name="The Broad Institute Genome Sequencing Center for Infectious Disease"/>
            <person name="Wu L."/>
            <person name="Ma J."/>
        </authorList>
    </citation>
    <scope>NUCLEOTIDE SEQUENCE [LARGE SCALE GENOMIC DNA]</scope>
    <source>
        <strain evidence="4">NBRC 106348</strain>
    </source>
</reference>
<evidence type="ECO:0000259" key="2">
    <source>
        <dbReference type="Pfam" id="PF18755"/>
    </source>
</evidence>
<feature type="compositionally biased region" description="Low complexity" evidence="1">
    <location>
        <begin position="130"/>
        <end position="141"/>
    </location>
</feature>
<evidence type="ECO:0000256" key="1">
    <source>
        <dbReference type="SAM" id="MobiDB-lite"/>
    </source>
</evidence>
<name>A0ABQ6HZK9_9MICO</name>
<keyword evidence="4" id="KW-1185">Reference proteome</keyword>
<sequence>MPPPPVLSRPPVEDDPPRSRSAVRAAAQQDPAELSSLSLPAPTSPAVPAPPSSSNASFAPRAEESAAPLPSRRSRAERRRAAEHGSDPLTGPAPTPAPARGAGVVPLSEARPAHPTEHATAPLDASVHRLSPPLTLSGPVSSPLPVPSPQLPLHGDPADDDPDLFMLAQHLAAPTHLVWARPRRGERFEAILHPEGQIELPGTGRYRNPDAAATAAVGSRREDGWDVWRLGDAGPSLTDLFREQFA</sequence>
<dbReference type="RefSeq" id="WP_284292071.1">
    <property type="nucleotide sequence ID" value="NZ_BSUK01000001.1"/>
</dbReference>
<gene>
    <name evidence="3" type="ORF">GCM10025864_07130</name>
</gene>
<protein>
    <recommendedName>
        <fullName evidence="2">RAMA domain-containing protein</fullName>
    </recommendedName>
</protein>
<feature type="compositionally biased region" description="Pro residues" evidence="1">
    <location>
        <begin position="42"/>
        <end position="51"/>
    </location>
</feature>
<proteinExistence type="predicted"/>
<evidence type="ECO:0000313" key="3">
    <source>
        <dbReference type="EMBL" id="GMA22954.1"/>
    </source>
</evidence>
<evidence type="ECO:0000313" key="4">
    <source>
        <dbReference type="Proteomes" id="UP001157091"/>
    </source>
</evidence>